<evidence type="ECO:0000313" key="1">
    <source>
        <dbReference type="EMBL" id="KAG6945400.1"/>
    </source>
</evidence>
<reference evidence="1" key="1">
    <citation type="submission" date="2021-01" db="EMBL/GenBank/DDBJ databases">
        <title>Phytophthora aleatoria, a newly-described species from Pinus radiata is distinct from Phytophthora cactorum isolates based on comparative genomics.</title>
        <authorList>
            <person name="Mcdougal R."/>
            <person name="Panda P."/>
            <person name="Williams N."/>
            <person name="Studholme D.J."/>
        </authorList>
    </citation>
    <scope>NUCLEOTIDE SEQUENCE</scope>
    <source>
        <strain evidence="1">NZFS 3830</strain>
    </source>
</reference>
<dbReference type="Proteomes" id="UP000688947">
    <property type="component" value="Unassembled WGS sequence"/>
</dbReference>
<proteinExistence type="predicted"/>
<organism evidence="1 2">
    <name type="scientific">Phytophthora cactorum</name>
    <dbReference type="NCBI Taxonomy" id="29920"/>
    <lineage>
        <taxon>Eukaryota</taxon>
        <taxon>Sar</taxon>
        <taxon>Stramenopiles</taxon>
        <taxon>Oomycota</taxon>
        <taxon>Peronosporomycetes</taxon>
        <taxon>Peronosporales</taxon>
        <taxon>Peronosporaceae</taxon>
        <taxon>Phytophthora</taxon>
    </lineage>
</organism>
<gene>
    <name evidence="1" type="ORF">JG687_00017317</name>
</gene>
<name>A0A8T1TQK8_9STRA</name>
<sequence>MELPIQGWATEVLARRLTGTAAKATRRGREVQAYSSVTFRDVSVGSQHLGRPQRANLRKWIHEVRVAARHRLHCRCIFGGRVEATLVGGTSS</sequence>
<accession>A0A8T1TQK8</accession>
<evidence type="ECO:0000313" key="2">
    <source>
        <dbReference type="Proteomes" id="UP000688947"/>
    </source>
</evidence>
<dbReference type="AlphaFoldDB" id="A0A8T1TQK8"/>
<comment type="caution">
    <text evidence="1">The sequence shown here is derived from an EMBL/GenBank/DDBJ whole genome shotgun (WGS) entry which is preliminary data.</text>
</comment>
<dbReference type="EMBL" id="JAENGZ010001980">
    <property type="protein sequence ID" value="KAG6945400.1"/>
    <property type="molecule type" value="Genomic_DNA"/>
</dbReference>
<protein>
    <submittedName>
        <fullName evidence="1">Uncharacterized protein</fullName>
    </submittedName>
</protein>